<dbReference type="InParanoid" id="L5JTE4"/>
<dbReference type="InterPro" id="IPR005821">
    <property type="entry name" value="Ion_trans_dom"/>
</dbReference>
<protein>
    <recommendedName>
        <fullName evidence="17">Voltage-gated delayed rectifier potassium channel KCNH4</fullName>
    </recommendedName>
    <alternativeName>
        <fullName evidence="21">Brain-specific eag-like channel 2</fullName>
    </alternativeName>
    <alternativeName>
        <fullName evidence="19">Ether-a-go-go-like potassium channel 1</fullName>
    </alternativeName>
    <alternativeName>
        <fullName evidence="18">Potassium voltage-gated channel subfamily H member 4</fullName>
    </alternativeName>
    <alternativeName>
        <fullName evidence="20">Voltage-gated potassium channel subunit Kv12.3</fullName>
    </alternativeName>
</protein>
<feature type="transmembrane region" description="Helical" evidence="23">
    <location>
        <begin position="399"/>
        <end position="425"/>
    </location>
</feature>
<accession>L5JTE4</accession>
<gene>
    <name evidence="27" type="ORF">PAL_GLEAN10019530</name>
</gene>
<keyword evidence="4" id="KW-0633">Potassium transport</keyword>
<dbReference type="FunFam" id="1.10.1200.260:FF:000002">
    <property type="entry name" value="Potassium voltage-gated channel subfamily H member 8"/>
    <property type="match status" value="1"/>
</dbReference>
<comment type="subunit">
    <text evidence="2">The potassium channel is probably composed of a homo- or heterotetrameric complex of pore-forming alpha subunits that can associate with modulating beta subunits.</text>
</comment>
<evidence type="ECO:0000256" key="8">
    <source>
        <dbReference type="ARBA" id="ARBA00022958"/>
    </source>
</evidence>
<keyword evidence="10" id="KW-0406">Ion transport</keyword>
<dbReference type="InterPro" id="IPR018490">
    <property type="entry name" value="cNMP-bd_dom_sf"/>
</dbReference>
<dbReference type="InterPro" id="IPR014710">
    <property type="entry name" value="RmlC-like_jellyroll"/>
</dbReference>
<comment type="subcellular location">
    <subcellularLocation>
        <location evidence="1">Membrane</location>
        <topology evidence="1">Multi-pass membrane protein</topology>
    </subcellularLocation>
</comment>
<dbReference type="PROSITE" id="PS50042">
    <property type="entry name" value="CNMP_BINDING_3"/>
    <property type="match status" value="1"/>
</dbReference>
<dbReference type="InterPro" id="IPR050818">
    <property type="entry name" value="KCNH_animal-type"/>
</dbReference>
<sequence>MPVMKGLLAPQNTFLDTIATRFDGTHSNFLLANAQGPRGFPIVYCSDGFCELTGYGRTEVMQKTCSCRFLYGPETSEPALQRLHKALESHQEHRAEICFYRKDGSAFWCLLDMMPIKNEIGEVVLFLFSFKDITQSGSPGLGPSGGHGDSNHGNRKSGEKAQMIRDPCPRSYKTAPYPASWNMPPLISVPCFPTENSLGRRGAGSRLRSTRRQKRTALHRLTGHFGGRGHGGMKTNNNVFEPKPSVPEYKVASVRGSRCLLLHYSVPKAVWDGLILLATFYVAVTVPYNVCFLGDDDTPITSRHTLVSDIAVEMLFILDIILNFRTTYVSQSGQVVSAPRSIGLHYLATWFFVDLIAALPFDLLYIFNITVTSLVHLLKTVRLLRLLRLLQKLERYSQCSAVVLTLLMSVFALLAHWMACVWYVIGRREMEANDSLLWDIGWLHELGKRLEVPYVNSSAGGPSRRSAYIAALYFTLSSLTSVGFGNVCANTDAEKIFSICTMLIGALMHAVVFGNVTAIIQRMYSRRSLYHSRMKDLKDFIRVHRLPRPLKQRMLEYFQTTWTVNSGIDANELLRDFPDELRADIAMHLNREILKLPLFGAASRGCLRALSLHIKTSFCAPGEYLLRRGDALQAHYYVCSGSLEVLRDNMVLAILGKGDLIGADIPEPGQEPGSGASPSCVLKTSADVKALTYCGLQQLNSRGLAEVLRLYPEYGAAFRAGLPRDLTFNLRQGSDNNPRSESLGSSSDKTLPSITEAEVGVEPGGGPRPRRPLLLPNLSPARPRGSLVSLLGEELPPFSALVSSSSLSPSLSPALAGRSRSPSPHVPPRGFAAWKPPQLLIPPLGTFGPPDLSPR</sequence>
<dbReference type="Gene3D" id="2.60.120.10">
    <property type="entry name" value="Jelly Rolls"/>
    <property type="match status" value="1"/>
</dbReference>
<evidence type="ECO:0000256" key="17">
    <source>
        <dbReference type="ARBA" id="ARBA00074373"/>
    </source>
</evidence>
<keyword evidence="3" id="KW-0813">Transport</keyword>
<proteinExistence type="inferred from homology"/>
<dbReference type="Gene3D" id="1.10.287.70">
    <property type="match status" value="1"/>
</dbReference>
<evidence type="ECO:0000256" key="21">
    <source>
        <dbReference type="ARBA" id="ARBA00083198"/>
    </source>
</evidence>
<dbReference type="Proteomes" id="UP000010552">
    <property type="component" value="Unassembled WGS sequence"/>
</dbReference>
<comment type="catalytic activity">
    <reaction evidence="14">
        <text>K(+)(in) = K(+)(out)</text>
        <dbReference type="Rhea" id="RHEA:29463"/>
        <dbReference type="ChEBI" id="CHEBI:29103"/>
    </reaction>
</comment>
<evidence type="ECO:0000256" key="15">
    <source>
        <dbReference type="ARBA" id="ARBA00058898"/>
    </source>
</evidence>
<evidence type="ECO:0000259" key="25">
    <source>
        <dbReference type="PROSITE" id="PS50112"/>
    </source>
</evidence>
<dbReference type="SUPFAM" id="SSF51206">
    <property type="entry name" value="cAMP-binding domain-like"/>
    <property type="match status" value="1"/>
</dbReference>
<dbReference type="PANTHER" id="PTHR10217">
    <property type="entry name" value="VOLTAGE AND LIGAND GATED POTASSIUM CHANNEL"/>
    <property type="match status" value="1"/>
</dbReference>
<dbReference type="GO" id="GO:0005249">
    <property type="term" value="F:voltage-gated potassium channel activity"/>
    <property type="evidence" value="ECO:0007669"/>
    <property type="project" value="InterPro"/>
</dbReference>
<evidence type="ECO:0000259" key="24">
    <source>
        <dbReference type="PROSITE" id="PS50042"/>
    </source>
</evidence>
<keyword evidence="12" id="KW-0325">Glycoprotein</keyword>
<dbReference type="InterPro" id="IPR003950">
    <property type="entry name" value="K_chnl_volt-dep_ELK"/>
</dbReference>
<dbReference type="Gene3D" id="3.30.450.20">
    <property type="entry name" value="PAS domain"/>
    <property type="match status" value="1"/>
</dbReference>
<feature type="region of interest" description="Disordered" evidence="22">
    <location>
        <begin position="729"/>
        <end position="779"/>
    </location>
</feature>
<dbReference type="InterPro" id="IPR000595">
    <property type="entry name" value="cNMP-bd_dom"/>
</dbReference>
<dbReference type="Gene3D" id="1.10.1200.260">
    <property type="match status" value="1"/>
</dbReference>
<dbReference type="PRINTS" id="PR01465">
    <property type="entry name" value="ELKCHANNEL"/>
</dbReference>
<dbReference type="AlphaFoldDB" id="L5JTE4"/>
<feature type="transmembrane region" description="Helical" evidence="23">
    <location>
        <begin position="269"/>
        <end position="294"/>
    </location>
</feature>
<dbReference type="InterPro" id="IPR000700">
    <property type="entry name" value="PAS-assoc_C"/>
</dbReference>
<keyword evidence="5 23" id="KW-0812">Transmembrane</keyword>
<dbReference type="FunFam" id="3.30.450.20:FF:000001">
    <property type="entry name" value="Potassium voltage-gated channel subfamily H member 7"/>
    <property type="match status" value="1"/>
</dbReference>
<feature type="compositionally biased region" description="Polar residues" evidence="22">
    <location>
        <begin position="729"/>
        <end position="753"/>
    </location>
</feature>
<keyword evidence="7" id="KW-0851">Voltage-gated channel</keyword>
<dbReference type="InterPro" id="IPR000014">
    <property type="entry name" value="PAS"/>
</dbReference>
<evidence type="ECO:0000256" key="10">
    <source>
        <dbReference type="ARBA" id="ARBA00023065"/>
    </source>
</evidence>
<dbReference type="CDD" id="cd00038">
    <property type="entry name" value="CAP_ED"/>
    <property type="match status" value="1"/>
</dbReference>
<feature type="domain" description="PAS" evidence="25">
    <location>
        <begin position="14"/>
        <end position="90"/>
    </location>
</feature>
<dbReference type="SUPFAM" id="SSF55785">
    <property type="entry name" value="PYP-like sensor domain (PAS domain)"/>
    <property type="match status" value="1"/>
</dbReference>
<comment type="similarity">
    <text evidence="16">Belongs to the potassium channel family. H (Eag) (TC 1.A.1.20) subfamily. Kv12.3/KCNH4 sub-subfamily.</text>
</comment>
<dbReference type="SMART" id="SM00086">
    <property type="entry name" value="PAC"/>
    <property type="match status" value="1"/>
</dbReference>
<dbReference type="InterPro" id="IPR035965">
    <property type="entry name" value="PAS-like_dom_sf"/>
</dbReference>
<evidence type="ECO:0000256" key="18">
    <source>
        <dbReference type="ARBA" id="ARBA00075970"/>
    </source>
</evidence>
<evidence type="ECO:0000256" key="14">
    <source>
        <dbReference type="ARBA" id="ARBA00034430"/>
    </source>
</evidence>
<feature type="region of interest" description="Disordered" evidence="22">
    <location>
        <begin position="807"/>
        <end position="855"/>
    </location>
</feature>
<evidence type="ECO:0000256" key="19">
    <source>
        <dbReference type="ARBA" id="ARBA00076367"/>
    </source>
</evidence>
<dbReference type="PROSITE" id="PS50112">
    <property type="entry name" value="PAS"/>
    <property type="match status" value="1"/>
</dbReference>
<feature type="compositionally biased region" description="Gly residues" evidence="22">
    <location>
        <begin position="139"/>
        <end position="148"/>
    </location>
</feature>
<feature type="transmembrane region" description="Helical" evidence="23">
    <location>
        <begin position="348"/>
        <end position="378"/>
    </location>
</feature>
<evidence type="ECO:0000256" key="12">
    <source>
        <dbReference type="ARBA" id="ARBA00023180"/>
    </source>
</evidence>
<feature type="compositionally biased region" description="Basic and acidic residues" evidence="22">
    <location>
        <begin position="149"/>
        <end position="163"/>
    </location>
</feature>
<evidence type="ECO:0000256" key="22">
    <source>
        <dbReference type="SAM" id="MobiDB-lite"/>
    </source>
</evidence>
<evidence type="ECO:0000256" key="9">
    <source>
        <dbReference type="ARBA" id="ARBA00022989"/>
    </source>
</evidence>
<dbReference type="PANTHER" id="PTHR10217:SF630">
    <property type="entry name" value="POTASSIUM VOLTAGE-GATED CHANNEL SUBFAMILY H MEMBER 4"/>
    <property type="match status" value="1"/>
</dbReference>
<evidence type="ECO:0000256" key="1">
    <source>
        <dbReference type="ARBA" id="ARBA00004141"/>
    </source>
</evidence>
<feature type="domain" description="Cyclic nucleotide-binding" evidence="24">
    <location>
        <begin position="598"/>
        <end position="662"/>
    </location>
</feature>
<name>L5JTE4_PTEAL</name>
<dbReference type="NCBIfam" id="TIGR00229">
    <property type="entry name" value="sensory_box"/>
    <property type="match status" value="1"/>
</dbReference>
<evidence type="ECO:0000256" key="7">
    <source>
        <dbReference type="ARBA" id="ARBA00022882"/>
    </source>
</evidence>
<dbReference type="GO" id="GO:0042391">
    <property type="term" value="P:regulation of membrane potential"/>
    <property type="evidence" value="ECO:0007669"/>
    <property type="project" value="TreeGrafter"/>
</dbReference>
<evidence type="ECO:0000256" key="5">
    <source>
        <dbReference type="ARBA" id="ARBA00022692"/>
    </source>
</evidence>
<feature type="transmembrane region" description="Helical" evidence="23">
    <location>
        <begin position="467"/>
        <end position="489"/>
    </location>
</feature>
<dbReference type="CDD" id="cd00130">
    <property type="entry name" value="PAS"/>
    <property type="match status" value="1"/>
</dbReference>
<evidence type="ECO:0000256" key="13">
    <source>
        <dbReference type="ARBA" id="ARBA00023303"/>
    </source>
</evidence>
<dbReference type="SMART" id="SM00100">
    <property type="entry name" value="cNMP"/>
    <property type="match status" value="1"/>
</dbReference>
<dbReference type="STRING" id="9402.L5JTE4"/>
<dbReference type="Pfam" id="PF13426">
    <property type="entry name" value="PAS_9"/>
    <property type="match status" value="1"/>
</dbReference>
<keyword evidence="28" id="KW-1185">Reference proteome</keyword>
<feature type="transmembrane region" description="Helical" evidence="23">
    <location>
        <begin position="496"/>
        <end position="520"/>
    </location>
</feature>
<evidence type="ECO:0000256" key="20">
    <source>
        <dbReference type="ARBA" id="ARBA00082973"/>
    </source>
</evidence>
<keyword evidence="6" id="KW-0631">Potassium channel</keyword>
<evidence type="ECO:0000256" key="23">
    <source>
        <dbReference type="SAM" id="Phobius"/>
    </source>
</evidence>
<evidence type="ECO:0000256" key="16">
    <source>
        <dbReference type="ARBA" id="ARBA00061598"/>
    </source>
</evidence>
<dbReference type="FunCoup" id="L5JTE4">
    <property type="interactions" value="126"/>
</dbReference>
<feature type="transmembrane region" description="Helical" evidence="23">
    <location>
        <begin position="306"/>
        <end position="328"/>
    </location>
</feature>
<dbReference type="eggNOG" id="KOG0498">
    <property type="taxonomic scope" value="Eukaryota"/>
</dbReference>
<feature type="compositionally biased region" description="Low complexity" evidence="22">
    <location>
        <begin position="807"/>
        <end position="823"/>
    </location>
</feature>
<dbReference type="EMBL" id="KB031150">
    <property type="protein sequence ID" value="ELK01488.1"/>
    <property type="molecule type" value="Genomic_DNA"/>
</dbReference>
<reference evidence="28" key="1">
    <citation type="journal article" date="2013" name="Science">
        <title>Comparative analysis of bat genomes provides insight into the evolution of flight and immunity.</title>
        <authorList>
            <person name="Zhang G."/>
            <person name="Cowled C."/>
            <person name="Shi Z."/>
            <person name="Huang Z."/>
            <person name="Bishop-Lilly K.A."/>
            <person name="Fang X."/>
            <person name="Wynne J.W."/>
            <person name="Xiong Z."/>
            <person name="Baker M.L."/>
            <person name="Zhao W."/>
            <person name="Tachedjian M."/>
            <person name="Zhu Y."/>
            <person name="Zhou P."/>
            <person name="Jiang X."/>
            <person name="Ng J."/>
            <person name="Yang L."/>
            <person name="Wu L."/>
            <person name="Xiao J."/>
            <person name="Feng Y."/>
            <person name="Chen Y."/>
            <person name="Sun X."/>
            <person name="Zhang Y."/>
            <person name="Marsh G.A."/>
            <person name="Crameri G."/>
            <person name="Broder C.C."/>
            <person name="Frey K.G."/>
            <person name="Wang L.F."/>
            <person name="Wang J."/>
        </authorList>
    </citation>
    <scope>NUCLEOTIDE SEQUENCE [LARGE SCALE GENOMIC DNA]</scope>
</reference>
<evidence type="ECO:0000256" key="6">
    <source>
        <dbReference type="ARBA" id="ARBA00022826"/>
    </source>
</evidence>
<dbReference type="PRINTS" id="PR01463">
    <property type="entry name" value="EAGCHANLFMLY"/>
</dbReference>
<dbReference type="InterPro" id="IPR003938">
    <property type="entry name" value="K_chnl_volt-dep_EAG/ELK/ERG"/>
</dbReference>
<dbReference type="PROSITE" id="PS50113">
    <property type="entry name" value="PAC"/>
    <property type="match status" value="1"/>
</dbReference>
<dbReference type="SUPFAM" id="SSF81324">
    <property type="entry name" value="Voltage-gated potassium channels"/>
    <property type="match status" value="1"/>
</dbReference>
<organism evidence="27 28">
    <name type="scientific">Pteropus alecto</name>
    <name type="common">Black flying fox</name>
    <dbReference type="NCBI Taxonomy" id="9402"/>
    <lineage>
        <taxon>Eukaryota</taxon>
        <taxon>Metazoa</taxon>
        <taxon>Chordata</taxon>
        <taxon>Craniata</taxon>
        <taxon>Vertebrata</taxon>
        <taxon>Euteleostomi</taxon>
        <taxon>Mammalia</taxon>
        <taxon>Eutheria</taxon>
        <taxon>Laurasiatheria</taxon>
        <taxon>Chiroptera</taxon>
        <taxon>Yinpterochiroptera</taxon>
        <taxon>Pteropodoidea</taxon>
        <taxon>Pteropodidae</taxon>
        <taxon>Pteropodinae</taxon>
        <taxon>Pteropus</taxon>
    </lineage>
</organism>
<keyword evidence="13" id="KW-0407">Ion channel</keyword>
<dbReference type="GO" id="GO:0005886">
    <property type="term" value="C:plasma membrane"/>
    <property type="evidence" value="ECO:0007669"/>
    <property type="project" value="TreeGrafter"/>
</dbReference>
<dbReference type="FunFam" id="2.60.120.10:FF:000014">
    <property type="entry name" value="Potassium voltage-gated channel, subfamily H (Eag-related), member 4"/>
    <property type="match status" value="1"/>
</dbReference>
<comment type="function">
    <text evidence="15">Pore-forming (alpha) subunit of a voltage-gated delayed rectifier. Activates at more negative voltages, exhibits fast prepulse-independent activation kinetics and deactivates much more slowly, but shows no inactivation.</text>
</comment>
<evidence type="ECO:0000256" key="4">
    <source>
        <dbReference type="ARBA" id="ARBA00022538"/>
    </source>
</evidence>
<keyword evidence="11 23" id="KW-0472">Membrane</keyword>
<evidence type="ECO:0000313" key="28">
    <source>
        <dbReference type="Proteomes" id="UP000010552"/>
    </source>
</evidence>
<evidence type="ECO:0000313" key="27">
    <source>
        <dbReference type="EMBL" id="ELK01488.1"/>
    </source>
</evidence>
<evidence type="ECO:0000256" key="3">
    <source>
        <dbReference type="ARBA" id="ARBA00022448"/>
    </source>
</evidence>
<evidence type="ECO:0000256" key="11">
    <source>
        <dbReference type="ARBA" id="ARBA00023136"/>
    </source>
</evidence>
<evidence type="ECO:0000259" key="26">
    <source>
        <dbReference type="PROSITE" id="PS50113"/>
    </source>
</evidence>
<keyword evidence="9 23" id="KW-1133">Transmembrane helix</keyword>
<dbReference type="GO" id="GO:0034702">
    <property type="term" value="C:monoatomic ion channel complex"/>
    <property type="evidence" value="ECO:0007669"/>
    <property type="project" value="UniProtKB-KW"/>
</dbReference>
<dbReference type="InterPro" id="IPR001610">
    <property type="entry name" value="PAC"/>
</dbReference>
<evidence type="ECO:0000256" key="2">
    <source>
        <dbReference type="ARBA" id="ARBA00011552"/>
    </source>
</evidence>
<dbReference type="Pfam" id="PF00520">
    <property type="entry name" value="Ion_trans"/>
    <property type="match status" value="1"/>
</dbReference>
<feature type="domain" description="PAC" evidence="26">
    <location>
        <begin position="93"/>
        <end position="145"/>
    </location>
</feature>
<feature type="region of interest" description="Disordered" evidence="22">
    <location>
        <begin position="138"/>
        <end position="169"/>
    </location>
</feature>
<keyword evidence="8" id="KW-0630">Potassium</keyword>